<dbReference type="Gene3D" id="1.10.443.10">
    <property type="entry name" value="Intergrase catalytic core"/>
    <property type="match status" value="1"/>
</dbReference>
<dbReference type="AlphaFoldDB" id="A0A8T2LQG3"/>
<comment type="caution">
    <text evidence="2">The sequence shown here is derived from an EMBL/GenBank/DDBJ whole genome shotgun (WGS) entry which is preliminary data.</text>
</comment>
<dbReference type="GO" id="GO:0006310">
    <property type="term" value="P:DNA recombination"/>
    <property type="evidence" value="ECO:0007669"/>
    <property type="project" value="InterPro"/>
</dbReference>
<name>A0A8T2LQG3_ASTMX</name>
<feature type="compositionally biased region" description="Basic and acidic residues" evidence="1">
    <location>
        <begin position="300"/>
        <end position="310"/>
    </location>
</feature>
<feature type="compositionally biased region" description="Basic and acidic residues" evidence="1">
    <location>
        <begin position="336"/>
        <end position="346"/>
    </location>
</feature>
<dbReference type="InterPro" id="IPR013762">
    <property type="entry name" value="Integrase-like_cat_sf"/>
</dbReference>
<dbReference type="GO" id="GO:0003677">
    <property type="term" value="F:DNA binding"/>
    <property type="evidence" value="ECO:0007669"/>
    <property type="project" value="InterPro"/>
</dbReference>
<proteinExistence type="predicted"/>
<gene>
    <name evidence="2" type="ORF">AMEX_G11343</name>
</gene>
<dbReference type="PANTHER" id="PTHR33480:SF5">
    <property type="entry name" value="SI:DKEY-51D8.9"/>
    <property type="match status" value="1"/>
</dbReference>
<reference evidence="2 3" key="1">
    <citation type="submission" date="2021-07" db="EMBL/GenBank/DDBJ databases">
        <authorList>
            <person name="Imarazene B."/>
            <person name="Zahm M."/>
            <person name="Klopp C."/>
            <person name="Cabau C."/>
            <person name="Beille S."/>
            <person name="Jouanno E."/>
            <person name="Castinel A."/>
            <person name="Lluch J."/>
            <person name="Gil L."/>
            <person name="Kuchtly C."/>
            <person name="Lopez Roques C."/>
            <person name="Donnadieu C."/>
            <person name="Parrinello H."/>
            <person name="Journot L."/>
            <person name="Du K."/>
            <person name="Schartl M."/>
            <person name="Retaux S."/>
            <person name="Guiguen Y."/>
        </authorList>
    </citation>
    <scope>NUCLEOTIDE SEQUENCE [LARGE SCALE GENOMIC DNA]</scope>
    <source>
        <strain evidence="2">Pach_M1</strain>
        <tissue evidence="2">Testis</tissue>
    </source>
</reference>
<accession>A0A8T2LQG3</accession>
<evidence type="ECO:0000313" key="2">
    <source>
        <dbReference type="EMBL" id="KAG9274428.1"/>
    </source>
</evidence>
<evidence type="ECO:0000313" key="3">
    <source>
        <dbReference type="Proteomes" id="UP000752171"/>
    </source>
</evidence>
<dbReference type="PANTHER" id="PTHR33480">
    <property type="entry name" value="SET DOMAIN-CONTAINING PROTEIN-RELATED"/>
    <property type="match status" value="1"/>
</dbReference>
<dbReference type="GO" id="GO:0015074">
    <property type="term" value="P:DNA integration"/>
    <property type="evidence" value="ECO:0007669"/>
    <property type="project" value="InterPro"/>
</dbReference>
<dbReference type="EMBL" id="JAICCE010000008">
    <property type="protein sequence ID" value="KAG9274428.1"/>
    <property type="molecule type" value="Genomic_DNA"/>
</dbReference>
<organism evidence="2 3">
    <name type="scientific">Astyanax mexicanus</name>
    <name type="common">Blind cave fish</name>
    <name type="synonym">Astyanax fasciatus mexicanus</name>
    <dbReference type="NCBI Taxonomy" id="7994"/>
    <lineage>
        <taxon>Eukaryota</taxon>
        <taxon>Metazoa</taxon>
        <taxon>Chordata</taxon>
        <taxon>Craniata</taxon>
        <taxon>Vertebrata</taxon>
        <taxon>Euteleostomi</taxon>
        <taxon>Actinopterygii</taxon>
        <taxon>Neopterygii</taxon>
        <taxon>Teleostei</taxon>
        <taxon>Ostariophysi</taxon>
        <taxon>Characiformes</taxon>
        <taxon>Characoidei</taxon>
        <taxon>Acestrorhamphidae</taxon>
        <taxon>Acestrorhamphinae</taxon>
        <taxon>Astyanax</taxon>
    </lineage>
</organism>
<protein>
    <submittedName>
        <fullName evidence="2">Uncharacterized protein</fullName>
    </submittedName>
</protein>
<dbReference type="Proteomes" id="UP000752171">
    <property type="component" value="Unassembled WGS sequence"/>
</dbReference>
<feature type="region of interest" description="Disordered" evidence="1">
    <location>
        <begin position="240"/>
        <end position="371"/>
    </location>
</feature>
<sequence>MKLQKHLKVLEKDALDGLSAAPNVSDWTKLSQSLLTQIILFNRRREGEASKLLMATYQTRNRTPAHPEVYESLSKLEKSLVNNFTRLEIRGKRERKVPLLLTHEMEASIDLLIRNRAAVEICSENPFVFARTSGTSHIRGSDCLRKFSLECQAKHPERLRSTKLRKHIATLCQMMNLKNDEMDQVAKFMGHDIRVHREYYRLSESTIQLAKISKLLIAIEKGSHTYLGRSLEELNIDEDTLDDEQSDHECTPRQKKQKRSSRTSSREGDLKNTEDDSCGEQQSEGACPRQKKQKRSSRTSSREGDLKNTEDDSCGEQQSEGACPRQKKQKRSSKTSSREGDLKNTEDDSCGEQQSDHKHTGKPRRSWTNREKEAVWRHLAKHRTLKKVPGKEDCLQCIQAEYALKNRTWKDVKHFVYNTITTEKRKAGSLISNV</sequence>
<feature type="compositionally biased region" description="Basic and acidic residues" evidence="1">
    <location>
        <begin position="264"/>
        <end position="274"/>
    </location>
</feature>
<evidence type="ECO:0000256" key="1">
    <source>
        <dbReference type="SAM" id="MobiDB-lite"/>
    </source>
</evidence>